<evidence type="ECO:0000256" key="2">
    <source>
        <dbReference type="ARBA" id="ARBA00022475"/>
    </source>
</evidence>
<feature type="domain" description="Methyl-accepting transducer" evidence="14">
    <location>
        <begin position="273"/>
        <end position="502"/>
    </location>
</feature>
<comment type="similarity">
    <text evidence="10">Belongs to the methyl-accepting chemotaxis (MCP) protein family.</text>
</comment>
<keyword evidence="3" id="KW-0488">Methylation</keyword>
<dbReference type="Pfam" id="PF00015">
    <property type="entry name" value="MCPsignal"/>
    <property type="match status" value="1"/>
</dbReference>
<evidence type="ECO:0000256" key="4">
    <source>
        <dbReference type="ARBA" id="ARBA00022500"/>
    </source>
</evidence>
<dbReference type="CDD" id="cd19407">
    <property type="entry name" value="Tar_Tsr_sensor"/>
    <property type="match status" value="1"/>
</dbReference>
<dbReference type="SUPFAM" id="SSF58104">
    <property type="entry name" value="Methyl-accepting chemotaxis protein (MCP) signaling domain"/>
    <property type="match status" value="1"/>
</dbReference>
<dbReference type="PROSITE" id="PS50885">
    <property type="entry name" value="HAMP"/>
    <property type="match status" value="1"/>
</dbReference>
<evidence type="ECO:0000259" key="15">
    <source>
        <dbReference type="PROSITE" id="PS50885"/>
    </source>
</evidence>
<evidence type="ECO:0000256" key="3">
    <source>
        <dbReference type="ARBA" id="ARBA00022481"/>
    </source>
</evidence>
<dbReference type="PANTHER" id="PTHR43531">
    <property type="entry name" value="PROTEIN ICFG"/>
    <property type="match status" value="1"/>
</dbReference>
<evidence type="ECO:0000256" key="10">
    <source>
        <dbReference type="ARBA" id="ARBA00029447"/>
    </source>
</evidence>
<dbReference type="Gene3D" id="1.10.287.950">
    <property type="entry name" value="Methyl-accepting chemotaxis protein"/>
    <property type="match status" value="1"/>
</dbReference>
<feature type="domain" description="HAMP" evidence="15">
    <location>
        <begin position="216"/>
        <end position="268"/>
    </location>
</feature>
<dbReference type="PANTHER" id="PTHR43531:SF14">
    <property type="entry name" value="METHYL-ACCEPTING CHEMOTAXIS PROTEIN I-RELATED"/>
    <property type="match status" value="1"/>
</dbReference>
<keyword evidence="9 11" id="KW-0807">Transducer</keyword>
<dbReference type="PROSITE" id="PS50111">
    <property type="entry name" value="CHEMOTAXIS_TRANSDUC_2"/>
    <property type="match status" value="1"/>
</dbReference>
<evidence type="ECO:0000313" key="17">
    <source>
        <dbReference type="Proteomes" id="UP001058553"/>
    </source>
</evidence>
<protein>
    <submittedName>
        <fullName evidence="16">Methyl-accepting chemotaxis protein</fullName>
    </submittedName>
</protein>
<evidence type="ECO:0000256" key="8">
    <source>
        <dbReference type="ARBA" id="ARBA00023136"/>
    </source>
</evidence>
<dbReference type="CDD" id="cd06225">
    <property type="entry name" value="HAMP"/>
    <property type="match status" value="1"/>
</dbReference>
<sequence>MFKHMKVVTSLILVLVFFCFLQLTAGGLFFQSLKGVKDNFAVSQTLRQQQTELNNTFNALVQTRTAMSLAAHRFRLDMDRKGAGNSVDEFLAVAQRQLILAEKSYQRWDSSLSELSKNSDEAREMEKGYVALHGALAELHQFIKVGKLSDYYAQPTQAFLDAFTGSYTAWQQKRDALMDAGAEENLHAWHRSIWILGSVLVVALLMSFGVWLGTRHILLRPLRTSIDHISAIASGDLTRQITVDGHNEMAQLAARLQYMQSELVRTVGAVRDGSDAILTGASEIAAGNNELSSRTEQQAAALGQTAASMEQLTATVKQNAENACQASQLALSASQTALKGGKVVDSVVKTMNEIASSSKKIADITGVIDSIAFQTNILSLNAAVEAARAGEQGRGFAVVAGEVRSLAQRSAQAAKEIKELIEDSVERVDTGSVLVESAGETMNDIVNSVTRVTDIMGEIASASEEQSRGIDQVGAAVSEMDRVTQQNAALVEESASAAASLEEQAARLTQSVAAFSIRLPHNTADAVAKRPAQGATATAEPANDDTHWETF</sequence>
<evidence type="ECO:0000256" key="11">
    <source>
        <dbReference type="PROSITE-ProRule" id="PRU00284"/>
    </source>
</evidence>
<dbReference type="Pfam" id="PF02203">
    <property type="entry name" value="TarH"/>
    <property type="match status" value="1"/>
</dbReference>
<organism evidence="16 17">
    <name type="scientific">Erwinia pyrifoliae</name>
    <dbReference type="NCBI Taxonomy" id="79967"/>
    <lineage>
        <taxon>Bacteria</taxon>
        <taxon>Pseudomonadati</taxon>
        <taxon>Pseudomonadota</taxon>
        <taxon>Gammaproteobacteria</taxon>
        <taxon>Enterobacterales</taxon>
        <taxon>Erwiniaceae</taxon>
        <taxon>Erwinia</taxon>
    </lineage>
</organism>
<feature type="region of interest" description="Disordered" evidence="12">
    <location>
        <begin position="529"/>
        <end position="551"/>
    </location>
</feature>
<evidence type="ECO:0000256" key="12">
    <source>
        <dbReference type="SAM" id="MobiDB-lite"/>
    </source>
</evidence>
<dbReference type="InterPro" id="IPR035440">
    <property type="entry name" value="4HB_MCP_dom_sf"/>
</dbReference>
<evidence type="ECO:0000256" key="13">
    <source>
        <dbReference type="SAM" id="Phobius"/>
    </source>
</evidence>
<keyword evidence="2" id="KW-1003">Cell membrane</keyword>
<evidence type="ECO:0000256" key="1">
    <source>
        <dbReference type="ARBA" id="ARBA00004429"/>
    </source>
</evidence>
<dbReference type="InterPro" id="IPR003122">
    <property type="entry name" value="Tar_rcpt_lig-bd"/>
</dbReference>
<dbReference type="RefSeq" id="WP_012667851.1">
    <property type="nucleotide sequence ID" value="NZ_CP023567.1"/>
</dbReference>
<accession>A0ABY5XBV2</accession>
<evidence type="ECO:0000256" key="7">
    <source>
        <dbReference type="ARBA" id="ARBA00022989"/>
    </source>
</evidence>
<dbReference type="PROSITE" id="PS00538">
    <property type="entry name" value="CHEMOTAXIS_TRANSDUC_1"/>
    <property type="match status" value="1"/>
</dbReference>
<evidence type="ECO:0000256" key="9">
    <source>
        <dbReference type="ARBA" id="ARBA00023224"/>
    </source>
</evidence>
<dbReference type="CDD" id="cd11386">
    <property type="entry name" value="MCP_signal"/>
    <property type="match status" value="1"/>
</dbReference>
<dbReference type="InterPro" id="IPR003660">
    <property type="entry name" value="HAMP_dom"/>
</dbReference>
<dbReference type="InterPro" id="IPR051310">
    <property type="entry name" value="MCP_chemotaxis"/>
</dbReference>
<keyword evidence="4" id="KW-0145">Chemotaxis</keyword>
<name>A0ABY5XBV2_ERWPY</name>
<dbReference type="SMART" id="SM00304">
    <property type="entry name" value="HAMP"/>
    <property type="match status" value="1"/>
</dbReference>
<keyword evidence="17" id="KW-1185">Reference proteome</keyword>
<reference evidence="16" key="1">
    <citation type="submission" date="2022-07" db="EMBL/GenBank/DDBJ databases">
        <title>Genetic diversity of Erwinia pyrifoliae.</title>
        <authorList>
            <person name="Park D.S."/>
            <person name="Ham H."/>
        </authorList>
    </citation>
    <scope>NUCLEOTIDE SEQUENCE</scope>
    <source>
        <strain evidence="16">CP201486</strain>
    </source>
</reference>
<keyword evidence="7 13" id="KW-1133">Transmembrane helix</keyword>
<dbReference type="SMART" id="SM00283">
    <property type="entry name" value="MA"/>
    <property type="match status" value="1"/>
</dbReference>
<dbReference type="PRINTS" id="PR00260">
    <property type="entry name" value="CHEMTRNSDUCR"/>
</dbReference>
<feature type="transmembrane region" description="Helical" evidence="13">
    <location>
        <begin position="193"/>
        <end position="213"/>
    </location>
</feature>
<keyword evidence="8 13" id="KW-0472">Membrane</keyword>
<dbReference type="Gene3D" id="1.20.120.30">
    <property type="entry name" value="Aspartate receptor, ligand-binding domain"/>
    <property type="match status" value="1"/>
</dbReference>
<evidence type="ECO:0000313" key="16">
    <source>
        <dbReference type="EMBL" id="UWS34873.1"/>
    </source>
</evidence>
<dbReference type="EMBL" id="CP103445">
    <property type="protein sequence ID" value="UWS34873.1"/>
    <property type="molecule type" value="Genomic_DNA"/>
</dbReference>
<proteinExistence type="inferred from homology"/>
<dbReference type="GeneID" id="92237295"/>
<comment type="subcellular location">
    <subcellularLocation>
        <location evidence="1">Cell inner membrane</location>
        <topology evidence="1">Multi-pass membrane protein</topology>
    </subcellularLocation>
</comment>
<evidence type="ECO:0000256" key="5">
    <source>
        <dbReference type="ARBA" id="ARBA00022519"/>
    </source>
</evidence>
<dbReference type="InterPro" id="IPR004090">
    <property type="entry name" value="Chemotax_Me-accpt_rcpt"/>
</dbReference>
<evidence type="ECO:0000259" key="14">
    <source>
        <dbReference type="PROSITE" id="PS50111"/>
    </source>
</evidence>
<evidence type="ECO:0000256" key="6">
    <source>
        <dbReference type="ARBA" id="ARBA00022692"/>
    </source>
</evidence>
<dbReference type="InterPro" id="IPR004089">
    <property type="entry name" value="MCPsignal_dom"/>
</dbReference>
<dbReference type="Pfam" id="PF00672">
    <property type="entry name" value="HAMP"/>
    <property type="match status" value="1"/>
</dbReference>
<keyword evidence="5" id="KW-0997">Cell inner membrane</keyword>
<gene>
    <name evidence="16" type="ORF">NYP84_06935</name>
</gene>
<dbReference type="SUPFAM" id="SSF47170">
    <property type="entry name" value="Aspartate receptor, ligand-binding domain"/>
    <property type="match status" value="1"/>
</dbReference>
<dbReference type="SMART" id="SM00319">
    <property type="entry name" value="TarH"/>
    <property type="match status" value="1"/>
</dbReference>
<dbReference type="Proteomes" id="UP001058553">
    <property type="component" value="Chromosome"/>
</dbReference>
<dbReference type="InterPro" id="IPR004091">
    <property type="entry name" value="Chemotax_Me-accpt_rcpt_Me-site"/>
</dbReference>
<keyword evidence="6 13" id="KW-0812">Transmembrane</keyword>